<dbReference type="EMBL" id="JAAKFY010000014">
    <property type="protein sequence ID" value="KAF3845726.1"/>
    <property type="molecule type" value="Genomic_DNA"/>
</dbReference>
<organism evidence="2 3">
    <name type="scientific">Dissostichus mawsoni</name>
    <name type="common">Antarctic cod</name>
    <dbReference type="NCBI Taxonomy" id="36200"/>
    <lineage>
        <taxon>Eukaryota</taxon>
        <taxon>Metazoa</taxon>
        <taxon>Chordata</taxon>
        <taxon>Craniata</taxon>
        <taxon>Vertebrata</taxon>
        <taxon>Euteleostomi</taxon>
        <taxon>Actinopterygii</taxon>
        <taxon>Neopterygii</taxon>
        <taxon>Teleostei</taxon>
        <taxon>Neoteleostei</taxon>
        <taxon>Acanthomorphata</taxon>
        <taxon>Eupercaria</taxon>
        <taxon>Perciformes</taxon>
        <taxon>Notothenioidei</taxon>
        <taxon>Nototheniidae</taxon>
        <taxon>Dissostichus</taxon>
    </lineage>
</organism>
<feature type="compositionally biased region" description="Basic and acidic residues" evidence="1">
    <location>
        <begin position="28"/>
        <end position="46"/>
    </location>
</feature>
<protein>
    <submittedName>
        <fullName evidence="2">Uncharacterized protein</fullName>
    </submittedName>
</protein>
<reference evidence="2 3" key="1">
    <citation type="submission" date="2020-03" db="EMBL/GenBank/DDBJ databases">
        <title>Dissostichus mawsoni Genome sequencing and assembly.</title>
        <authorList>
            <person name="Park H."/>
        </authorList>
    </citation>
    <scope>NUCLEOTIDE SEQUENCE [LARGE SCALE GENOMIC DNA]</scope>
    <source>
        <strain evidence="2">DM0001</strain>
        <tissue evidence="2">Muscle</tissue>
    </source>
</reference>
<dbReference type="Proteomes" id="UP000518266">
    <property type="component" value="Unassembled WGS sequence"/>
</dbReference>
<evidence type="ECO:0000313" key="2">
    <source>
        <dbReference type="EMBL" id="KAF3845726.1"/>
    </source>
</evidence>
<accession>A0A7J5Y8D6</accession>
<keyword evidence="3" id="KW-1185">Reference proteome</keyword>
<evidence type="ECO:0000313" key="3">
    <source>
        <dbReference type="Proteomes" id="UP000518266"/>
    </source>
</evidence>
<comment type="caution">
    <text evidence="2">The sequence shown here is derived from an EMBL/GenBank/DDBJ whole genome shotgun (WGS) entry which is preliminary data.</text>
</comment>
<proteinExistence type="predicted"/>
<evidence type="ECO:0000256" key="1">
    <source>
        <dbReference type="SAM" id="MobiDB-lite"/>
    </source>
</evidence>
<sequence>MTKGLGQVTKGLGQVTKGLGQVRKGRVRSGEEGFRSGEEGLRSGEEGFSREDLKVRLKGTCLHHTLIPGLSPLLSKHDVVFQSGVLDPGLLGNVGH</sequence>
<feature type="region of interest" description="Disordered" evidence="1">
    <location>
        <begin position="19"/>
        <end position="46"/>
    </location>
</feature>
<gene>
    <name evidence="2" type="ORF">F7725_002804</name>
</gene>
<name>A0A7J5Y8D6_DISMA</name>
<dbReference type="AlphaFoldDB" id="A0A7J5Y8D6"/>